<keyword evidence="2" id="KW-0472">Membrane</keyword>
<evidence type="ECO:0000256" key="1">
    <source>
        <dbReference type="SAM" id="MobiDB-lite"/>
    </source>
</evidence>
<evidence type="ECO:0000256" key="2">
    <source>
        <dbReference type="SAM" id="Phobius"/>
    </source>
</evidence>
<reference evidence="3" key="1">
    <citation type="submission" date="2020-10" db="EMBL/GenBank/DDBJ databases">
        <title>Ca. Dormibacterota MAGs.</title>
        <authorList>
            <person name="Montgomery K."/>
        </authorList>
    </citation>
    <scope>NUCLEOTIDE SEQUENCE [LARGE SCALE GENOMIC DNA]</scope>
    <source>
        <strain evidence="3">SC8812_S17_10</strain>
    </source>
</reference>
<feature type="region of interest" description="Disordered" evidence="1">
    <location>
        <begin position="1"/>
        <end position="36"/>
    </location>
</feature>
<protein>
    <submittedName>
        <fullName evidence="3">Uncharacterized protein</fullName>
    </submittedName>
</protein>
<feature type="region of interest" description="Disordered" evidence="1">
    <location>
        <begin position="150"/>
        <end position="177"/>
    </location>
</feature>
<name>A0A934JZB3_9BACT</name>
<feature type="compositionally biased region" description="Low complexity" evidence="1">
    <location>
        <begin position="15"/>
        <end position="36"/>
    </location>
</feature>
<sequence length="260" mass="24292">MTPSAGSVTTPVGGASVTPPAASVTTPVGAASVAPPGASVTTPVAGAAVTPPGASVSTPVAGPSVPPPGASVNTPVGGASVTLPAASGGSSLAFGLGGNPGSPNYSRLALGSPSNLSGTANAPGAYADTTVGATPGIFFTGGESITGLTAGLEQAGSPSSGGVLTGSGSPGAATDTGPQASVFCPQLAFRPLVAGCEALSNPITSGGLAETGLPILIGLTGLLMVGAGWLLYVRSRAADPVTRPTASVGIASARRRRGLG</sequence>
<feature type="compositionally biased region" description="Polar residues" evidence="1">
    <location>
        <begin position="1"/>
        <end position="10"/>
    </location>
</feature>
<proteinExistence type="predicted"/>
<accession>A0A934JZB3</accession>
<comment type="caution">
    <text evidence="3">The sequence shown here is derived from an EMBL/GenBank/DDBJ whole genome shotgun (WGS) entry which is preliminary data.</text>
</comment>
<keyword evidence="2" id="KW-1133">Transmembrane helix</keyword>
<organism evidence="3 4">
    <name type="scientific">Candidatus Nephthysia bennettiae</name>
    <dbReference type="NCBI Taxonomy" id="3127016"/>
    <lineage>
        <taxon>Bacteria</taxon>
        <taxon>Bacillati</taxon>
        <taxon>Candidatus Dormiibacterota</taxon>
        <taxon>Candidatus Dormibacteria</taxon>
        <taxon>Candidatus Dormibacterales</taxon>
        <taxon>Candidatus Dormibacteraceae</taxon>
        <taxon>Candidatus Nephthysia</taxon>
    </lineage>
</organism>
<gene>
    <name evidence="3" type="ORF">JF922_02445</name>
</gene>
<feature type="region of interest" description="Disordered" evidence="1">
    <location>
        <begin position="50"/>
        <end position="73"/>
    </location>
</feature>
<keyword evidence="4" id="KW-1185">Reference proteome</keyword>
<dbReference type="AlphaFoldDB" id="A0A934JZB3"/>
<evidence type="ECO:0000313" key="4">
    <source>
        <dbReference type="Proteomes" id="UP000612893"/>
    </source>
</evidence>
<feature type="transmembrane region" description="Helical" evidence="2">
    <location>
        <begin position="212"/>
        <end position="233"/>
    </location>
</feature>
<evidence type="ECO:0000313" key="3">
    <source>
        <dbReference type="EMBL" id="MBJ7596934.1"/>
    </source>
</evidence>
<feature type="compositionally biased region" description="Low complexity" evidence="1">
    <location>
        <begin position="50"/>
        <end position="63"/>
    </location>
</feature>
<dbReference type="EMBL" id="JAEKNR010000029">
    <property type="protein sequence ID" value="MBJ7596934.1"/>
    <property type="molecule type" value="Genomic_DNA"/>
</dbReference>
<keyword evidence="2" id="KW-0812">Transmembrane</keyword>
<dbReference type="Proteomes" id="UP000612893">
    <property type="component" value="Unassembled WGS sequence"/>
</dbReference>